<dbReference type="AlphaFoldDB" id="A0A4D9E2C3"/>
<evidence type="ECO:0000313" key="2">
    <source>
        <dbReference type="EMBL" id="TFK04389.1"/>
    </source>
</evidence>
<protein>
    <submittedName>
        <fullName evidence="2">Mediator of RNA polymerase II transcription subunit 1-like</fullName>
    </submittedName>
</protein>
<organism evidence="2 3">
    <name type="scientific">Platysternon megacephalum</name>
    <name type="common">big-headed turtle</name>
    <dbReference type="NCBI Taxonomy" id="55544"/>
    <lineage>
        <taxon>Eukaryota</taxon>
        <taxon>Metazoa</taxon>
        <taxon>Chordata</taxon>
        <taxon>Craniata</taxon>
        <taxon>Vertebrata</taxon>
        <taxon>Euteleostomi</taxon>
        <taxon>Archelosauria</taxon>
        <taxon>Testudinata</taxon>
        <taxon>Testudines</taxon>
        <taxon>Cryptodira</taxon>
        <taxon>Durocryptodira</taxon>
        <taxon>Testudinoidea</taxon>
        <taxon>Platysternidae</taxon>
        <taxon>Platysternon</taxon>
    </lineage>
</organism>
<dbReference type="EMBL" id="QXTE01000139">
    <property type="protein sequence ID" value="TFK04389.1"/>
    <property type="molecule type" value="Genomic_DNA"/>
</dbReference>
<accession>A0A4D9E2C3</accession>
<dbReference type="Proteomes" id="UP000297703">
    <property type="component" value="Unassembled WGS sequence"/>
</dbReference>
<name>A0A4D9E2C3_9SAUR</name>
<comment type="caution">
    <text evidence="2">The sequence shown here is derived from an EMBL/GenBank/DDBJ whole genome shotgun (WGS) entry which is preliminary data.</text>
</comment>
<proteinExistence type="predicted"/>
<feature type="compositionally biased region" description="Pro residues" evidence="1">
    <location>
        <begin position="87"/>
        <end position="101"/>
    </location>
</feature>
<feature type="compositionally biased region" description="Basic and acidic residues" evidence="1">
    <location>
        <begin position="68"/>
        <end position="77"/>
    </location>
</feature>
<keyword evidence="3" id="KW-1185">Reference proteome</keyword>
<reference evidence="2 3" key="1">
    <citation type="submission" date="2019-04" db="EMBL/GenBank/DDBJ databases">
        <title>Draft genome of the big-headed turtle Platysternon megacephalum.</title>
        <authorList>
            <person name="Gong S."/>
        </authorList>
    </citation>
    <scope>NUCLEOTIDE SEQUENCE [LARGE SCALE GENOMIC DNA]</scope>
    <source>
        <strain evidence="2">DO16091913</strain>
        <tissue evidence="2">Muscle</tissue>
    </source>
</reference>
<feature type="region of interest" description="Disordered" evidence="1">
    <location>
        <begin position="68"/>
        <end position="101"/>
    </location>
</feature>
<evidence type="ECO:0000256" key="1">
    <source>
        <dbReference type="SAM" id="MobiDB-lite"/>
    </source>
</evidence>
<gene>
    <name evidence="2" type="ORF">DR999_PMT13114</name>
</gene>
<evidence type="ECO:0000313" key="3">
    <source>
        <dbReference type="Proteomes" id="UP000297703"/>
    </source>
</evidence>
<sequence>MRNRRAGFALFEEYVISYASLIQIREETPTSKNRTCLIFPTENNNTAPTERETAPCKLHQTCAEIKRQNSSQERDLFSAHLRRQPIAPTPFPPSPDPVPGT</sequence>
<reference evidence="2 3" key="2">
    <citation type="submission" date="2019-04" db="EMBL/GenBank/DDBJ databases">
        <title>The genome sequence of big-headed turtle.</title>
        <authorList>
            <person name="Gong S."/>
        </authorList>
    </citation>
    <scope>NUCLEOTIDE SEQUENCE [LARGE SCALE GENOMIC DNA]</scope>
    <source>
        <strain evidence="2">DO16091913</strain>
        <tissue evidence="2">Muscle</tissue>
    </source>
</reference>